<evidence type="ECO:0000313" key="2">
    <source>
        <dbReference type="Proteomes" id="UP000222310"/>
    </source>
</evidence>
<organism evidence="1 2">
    <name type="scientific">Nostoc linckia z8</name>
    <dbReference type="NCBI Taxonomy" id="1628746"/>
    <lineage>
        <taxon>Bacteria</taxon>
        <taxon>Bacillati</taxon>
        <taxon>Cyanobacteriota</taxon>
        <taxon>Cyanophyceae</taxon>
        <taxon>Nostocales</taxon>
        <taxon>Nostocaceae</taxon>
        <taxon>Nostoc</taxon>
    </lineage>
</organism>
<dbReference type="GeneID" id="57095760"/>
<dbReference type="Proteomes" id="UP000222310">
    <property type="component" value="Unassembled WGS sequence"/>
</dbReference>
<sequence length="186" mass="20355">MAVISTFELLLKPQLPKKITDTVPELKSLARKIVQGYFLSISNITSDFLYLSVVFTAKTPGLDLTKIASFLDTTGQNDPVSRVFTEDDKKTTKTRFTIPLNAYDTGLLIVQPNIADLAILKAANFELRGYVEIFLSSGSTPQSTQLLITPEHRGTFFGEDSSKLGEVAYALPTATGKSLFELTKGV</sequence>
<reference evidence="1 2" key="1">
    <citation type="submission" date="2015-02" db="EMBL/GenBank/DDBJ databases">
        <title>Nostoc linckia genome annotation.</title>
        <authorList>
            <person name="Zhou Z."/>
        </authorList>
    </citation>
    <scope>NUCLEOTIDE SEQUENCE [LARGE SCALE GENOMIC DNA]</scope>
    <source>
        <strain evidence="2">z8</strain>
    </source>
</reference>
<dbReference type="RefSeq" id="WP_099069583.1">
    <property type="nucleotide sequence ID" value="NZ_LAHD01000079.1"/>
</dbReference>
<comment type="caution">
    <text evidence="1">The sequence shown here is derived from an EMBL/GenBank/DDBJ whole genome shotgun (WGS) entry which is preliminary data.</text>
</comment>
<accession>A0A9Q5Z959</accession>
<dbReference type="AlphaFoldDB" id="A0A9Q5Z959"/>
<gene>
    <name evidence="1" type="ORF">VF08_23670</name>
</gene>
<evidence type="ECO:0000313" key="1">
    <source>
        <dbReference type="EMBL" id="PHK00663.1"/>
    </source>
</evidence>
<name>A0A9Q5Z959_NOSLI</name>
<dbReference type="EMBL" id="LAHD01000079">
    <property type="protein sequence ID" value="PHK00663.1"/>
    <property type="molecule type" value="Genomic_DNA"/>
</dbReference>
<proteinExistence type="predicted"/>
<protein>
    <submittedName>
        <fullName evidence="1">Uncharacterized protein</fullName>
    </submittedName>
</protein>